<feature type="transmembrane region" description="Helical" evidence="1">
    <location>
        <begin position="116"/>
        <end position="134"/>
    </location>
</feature>
<feature type="transmembrane region" description="Helical" evidence="1">
    <location>
        <begin position="217"/>
        <end position="236"/>
    </location>
</feature>
<feature type="transmembrane region" description="Helical" evidence="1">
    <location>
        <begin position="191"/>
        <end position="210"/>
    </location>
</feature>
<comment type="caution">
    <text evidence="2">The sequence shown here is derived from an EMBL/GenBank/DDBJ whole genome shotgun (WGS) entry which is preliminary data.</text>
</comment>
<dbReference type="PANTHER" id="PTHR33802">
    <property type="entry name" value="SI:CH211-161H7.5-RELATED"/>
    <property type="match status" value="1"/>
</dbReference>
<dbReference type="RefSeq" id="WP_137769053.1">
    <property type="nucleotide sequence ID" value="NZ_BAAAIS010000002.1"/>
</dbReference>
<dbReference type="Proteomes" id="UP001597280">
    <property type="component" value="Unassembled WGS sequence"/>
</dbReference>
<gene>
    <name evidence="2" type="ORF">ACFSDA_03635</name>
</gene>
<keyword evidence="1" id="KW-0472">Membrane</keyword>
<accession>A0ABW4PWJ6</accession>
<keyword evidence="1" id="KW-1133">Transmembrane helix</keyword>
<dbReference type="InterPro" id="IPR038330">
    <property type="entry name" value="TspO/MBR-related_sf"/>
</dbReference>
<feature type="transmembrane region" description="Helical" evidence="1">
    <location>
        <begin position="59"/>
        <end position="81"/>
    </location>
</feature>
<feature type="transmembrane region" description="Helical" evidence="1">
    <location>
        <begin position="93"/>
        <end position="110"/>
    </location>
</feature>
<feature type="transmembrane region" description="Helical" evidence="1">
    <location>
        <begin position="248"/>
        <end position="268"/>
    </location>
</feature>
<protein>
    <submittedName>
        <fullName evidence="2">TspO/MBR family protein</fullName>
    </submittedName>
</protein>
<evidence type="ECO:0000313" key="3">
    <source>
        <dbReference type="Proteomes" id="UP001597280"/>
    </source>
</evidence>
<name>A0ABW4PWJ6_9MICO</name>
<feature type="transmembrane region" description="Helical" evidence="1">
    <location>
        <begin position="155"/>
        <end position="179"/>
    </location>
</feature>
<keyword evidence="1" id="KW-0812">Transmembrane</keyword>
<evidence type="ECO:0000313" key="2">
    <source>
        <dbReference type="EMBL" id="MFD1834160.1"/>
    </source>
</evidence>
<reference evidence="3" key="1">
    <citation type="journal article" date="2019" name="Int. J. Syst. Evol. Microbiol.">
        <title>The Global Catalogue of Microorganisms (GCM) 10K type strain sequencing project: providing services to taxonomists for standard genome sequencing and annotation.</title>
        <authorList>
            <consortium name="The Broad Institute Genomics Platform"/>
            <consortium name="The Broad Institute Genome Sequencing Center for Infectious Disease"/>
            <person name="Wu L."/>
            <person name="Ma J."/>
        </authorList>
    </citation>
    <scope>NUCLEOTIDE SEQUENCE [LARGE SCALE GENOMIC DNA]</scope>
    <source>
        <strain evidence="3">JCM 11650</strain>
    </source>
</reference>
<dbReference type="Gene3D" id="1.20.1260.100">
    <property type="entry name" value="TspO/MBR protein"/>
    <property type="match status" value="1"/>
</dbReference>
<organism evidence="2 3">
    <name type="scientific">Brachybacterium rhamnosum</name>
    <dbReference type="NCBI Taxonomy" id="173361"/>
    <lineage>
        <taxon>Bacteria</taxon>
        <taxon>Bacillati</taxon>
        <taxon>Actinomycetota</taxon>
        <taxon>Actinomycetes</taxon>
        <taxon>Micrococcales</taxon>
        <taxon>Dermabacteraceae</taxon>
        <taxon>Brachybacterium</taxon>
    </lineage>
</organism>
<dbReference type="PANTHER" id="PTHR33802:SF1">
    <property type="entry name" value="XK-RELATED PROTEIN"/>
    <property type="match status" value="1"/>
</dbReference>
<evidence type="ECO:0000256" key="1">
    <source>
        <dbReference type="SAM" id="Phobius"/>
    </source>
</evidence>
<sequence length="279" mass="27553">MTTSTAPRAPRPHGVLPRLATTAALALTVVGTAVGVGAFGGTPVQGAGGGLLSADATPLAPAGGAFSIWSLIYLGLAAYTIVQWWDPTDRHRIRVAAILSMLLNALWILVVQAGMLSLSVLVIIVLLTVLAVIVRRLTASAPRGPVEAVALHGTFGLYLGWVCVATCANIAAALLGAGFRGFSTTGAGSPGPLAAGVVIVAAAVGTGLALSGRRSAGAVAPLAAVLAVGWGLAWIAVGRLAGEPASTLVGGTAAVAAAGVVIAGITTAQERIRAIRNAS</sequence>
<keyword evidence="3" id="KW-1185">Reference proteome</keyword>
<proteinExistence type="predicted"/>
<dbReference type="EMBL" id="JBHUFL010000002">
    <property type="protein sequence ID" value="MFD1834160.1"/>
    <property type="molecule type" value="Genomic_DNA"/>
</dbReference>